<evidence type="ECO:0000313" key="2">
    <source>
        <dbReference type="EMBL" id="KXA19464.1"/>
    </source>
</evidence>
<name>A0A133NT49_GARVA</name>
<evidence type="ECO:0000256" key="1">
    <source>
        <dbReference type="SAM" id="Phobius"/>
    </source>
</evidence>
<proteinExistence type="predicted"/>
<feature type="transmembrane region" description="Helical" evidence="1">
    <location>
        <begin position="46"/>
        <end position="68"/>
    </location>
</feature>
<dbReference type="PATRIC" id="fig|2702.99.peg.7"/>
<reference evidence="2 3" key="1">
    <citation type="submission" date="2016-01" db="EMBL/GenBank/DDBJ databases">
        <authorList>
            <person name="Oliw E.H."/>
        </authorList>
    </citation>
    <scope>NUCLEOTIDE SEQUENCE [LARGE SCALE GENOMIC DNA]</scope>
    <source>
        <strain evidence="2 3">GED7760B</strain>
    </source>
</reference>
<comment type="caution">
    <text evidence="2">The sequence shown here is derived from an EMBL/GenBank/DDBJ whole genome shotgun (WGS) entry which is preliminary data.</text>
</comment>
<dbReference type="AlphaFoldDB" id="A0A133NT49"/>
<keyword evidence="1" id="KW-1133">Transmembrane helix</keyword>
<dbReference type="Proteomes" id="UP000070558">
    <property type="component" value="Unassembled WGS sequence"/>
</dbReference>
<keyword evidence="1" id="KW-0812">Transmembrane</keyword>
<feature type="transmembrane region" description="Helical" evidence="1">
    <location>
        <begin position="12"/>
        <end position="34"/>
    </location>
</feature>
<sequence length="300" mass="35474">MKEIREKLTSRSIIIALILITSEAMKYCYLINVFERLLLHAHVYQSIMSLITLVVFLVCICYVELIYHKNNNLIFKPSSYRNNTFFNKIVKHNLIIHVVMTAVLFLIPNEVKYNYTILVIAVLVIEFLRPDVLRVKEERKENPENVNIDVDADIQQLASENIEDDVDGDEYYEISGNAYYQRALEEAKKRNIAVYRKLLIRRGQMCSPEEYIACAEDEDSLPERMKRKLEREKIHYAKIIDCVGRDYLNFDKLFGSDYEALQFLHDMNKSENPVCTPSDVEYFWKNYEKYYYDHPSIADK</sequence>
<dbReference type="RefSeq" id="WP_155639657.1">
    <property type="nucleotide sequence ID" value="NZ_JBLLPD010000004.1"/>
</dbReference>
<gene>
    <name evidence="2" type="ORF">HMPREF3216_00008</name>
</gene>
<accession>A0A133NT49</accession>
<evidence type="ECO:0000313" key="3">
    <source>
        <dbReference type="Proteomes" id="UP000070558"/>
    </source>
</evidence>
<feature type="transmembrane region" description="Helical" evidence="1">
    <location>
        <begin position="89"/>
        <end position="107"/>
    </location>
</feature>
<organism evidence="2 3">
    <name type="scientific">Gardnerella vaginalis</name>
    <dbReference type="NCBI Taxonomy" id="2702"/>
    <lineage>
        <taxon>Bacteria</taxon>
        <taxon>Bacillati</taxon>
        <taxon>Actinomycetota</taxon>
        <taxon>Actinomycetes</taxon>
        <taxon>Bifidobacteriales</taxon>
        <taxon>Bifidobacteriaceae</taxon>
        <taxon>Gardnerella</taxon>
    </lineage>
</organism>
<keyword evidence="1" id="KW-0472">Membrane</keyword>
<dbReference type="EMBL" id="LRQA01000003">
    <property type="protein sequence ID" value="KXA19464.1"/>
    <property type="molecule type" value="Genomic_DNA"/>
</dbReference>
<protein>
    <submittedName>
        <fullName evidence="2">Toxin secretion/phage lysis holin</fullName>
    </submittedName>
</protein>